<accession>A0A409WTR1</accession>
<feature type="compositionally biased region" description="Low complexity" evidence="1">
    <location>
        <begin position="20"/>
        <end position="32"/>
    </location>
</feature>
<dbReference type="AlphaFoldDB" id="A0A409WTR1"/>
<dbReference type="EMBL" id="NHYE01004812">
    <property type="protein sequence ID" value="PPQ81908.1"/>
    <property type="molecule type" value="Genomic_DNA"/>
</dbReference>
<feature type="compositionally biased region" description="Polar residues" evidence="1">
    <location>
        <begin position="35"/>
        <end position="59"/>
    </location>
</feature>
<feature type="region of interest" description="Disordered" evidence="1">
    <location>
        <begin position="76"/>
        <end position="100"/>
    </location>
</feature>
<evidence type="ECO:0000256" key="1">
    <source>
        <dbReference type="SAM" id="MobiDB-lite"/>
    </source>
</evidence>
<comment type="caution">
    <text evidence="2">The sequence shown here is derived from an EMBL/GenBank/DDBJ whole genome shotgun (WGS) entry which is preliminary data.</text>
</comment>
<evidence type="ECO:0000313" key="2">
    <source>
        <dbReference type="EMBL" id="PPQ81908.1"/>
    </source>
</evidence>
<gene>
    <name evidence="2" type="ORF">CVT26_003948</name>
</gene>
<protein>
    <submittedName>
        <fullName evidence="2">Uncharacterized protein</fullName>
    </submittedName>
</protein>
<feature type="region of interest" description="Disordered" evidence="1">
    <location>
        <begin position="1"/>
        <end position="59"/>
    </location>
</feature>
<dbReference type="InParanoid" id="A0A409WTR1"/>
<organism evidence="2 3">
    <name type="scientific">Gymnopilus dilepis</name>
    <dbReference type="NCBI Taxonomy" id="231916"/>
    <lineage>
        <taxon>Eukaryota</taxon>
        <taxon>Fungi</taxon>
        <taxon>Dikarya</taxon>
        <taxon>Basidiomycota</taxon>
        <taxon>Agaricomycotina</taxon>
        <taxon>Agaricomycetes</taxon>
        <taxon>Agaricomycetidae</taxon>
        <taxon>Agaricales</taxon>
        <taxon>Agaricineae</taxon>
        <taxon>Hymenogastraceae</taxon>
        <taxon>Gymnopilus</taxon>
    </lineage>
</organism>
<keyword evidence="3" id="KW-1185">Reference proteome</keyword>
<reference evidence="2 3" key="1">
    <citation type="journal article" date="2018" name="Evol. Lett.">
        <title>Horizontal gene cluster transfer increased hallucinogenic mushroom diversity.</title>
        <authorList>
            <person name="Reynolds H.T."/>
            <person name="Vijayakumar V."/>
            <person name="Gluck-Thaler E."/>
            <person name="Korotkin H.B."/>
            <person name="Matheny P.B."/>
            <person name="Slot J.C."/>
        </authorList>
    </citation>
    <scope>NUCLEOTIDE SEQUENCE [LARGE SCALE GENOMIC DNA]</scope>
    <source>
        <strain evidence="2 3">SRW20</strain>
    </source>
</reference>
<feature type="compositionally biased region" description="Acidic residues" evidence="1">
    <location>
        <begin position="89"/>
        <end position="100"/>
    </location>
</feature>
<sequence>MALQERISYYYNTPYPPSIQPQQTTQPETSGTSAGGQDQQFCQSSGPEHQMSQSSLSTNTHVPGLYTTVILPASTVGSLSKTTTNDPLEPNDDIDESDVDCTDVRHKQKRKDWMHKWESHIFSSEEMFVTPDFVHFGPSKRPADAPIIQ</sequence>
<name>A0A409WTR1_9AGAR</name>
<dbReference type="Proteomes" id="UP000284706">
    <property type="component" value="Unassembled WGS sequence"/>
</dbReference>
<feature type="compositionally biased region" description="Polar residues" evidence="1">
    <location>
        <begin position="76"/>
        <end position="86"/>
    </location>
</feature>
<evidence type="ECO:0000313" key="3">
    <source>
        <dbReference type="Proteomes" id="UP000284706"/>
    </source>
</evidence>
<proteinExistence type="predicted"/>